<dbReference type="AlphaFoldDB" id="A0A3D9HC93"/>
<accession>A0A3D9HC93</accession>
<protein>
    <submittedName>
        <fullName evidence="2">Uncharacterized protein</fullName>
    </submittedName>
</protein>
<proteinExistence type="predicted"/>
<evidence type="ECO:0000256" key="1">
    <source>
        <dbReference type="SAM" id="Phobius"/>
    </source>
</evidence>
<dbReference type="Proteomes" id="UP000256980">
    <property type="component" value="Unassembled WGS sequence"/>
</dbReference>
<keyword evidence="1" id="KW-0812">Transmembrane</keyword>
<dbReference type="EMBL" id="QRDV01000001">
    <property type="protein sequence ID" value="RED47103.1"/>
    <property type="molecule type" value="Genomic_DNA"/>
</dbReference>
<organism evidence="2 3">
    <name type="scientific">Winogradskyella eximia</name>
    <dbReference type="NCBI Taxonomy" id="262006"/>
    <lineage>
        <taxon>Bacteria</taxon>
        <taxon>Pseudomonadati</taxon>
        <taxon>Bacteroidota</taxon>
        <taxon>Flavobacteriia</taxon>
        <taxon>Flavobacteriales</taxon>
        <taxon>Flavobacteriaceae</taxon>
        <taxon>Winogradskyella</taxon>
    </lineage>
</organism>
<gene>
    <name evidence="2" type="ORF">DFQ10_101884</name>
</gene>
<dbReference type="RefSeq" id="WP_115816138.1">
    <property type="nucleotide sequence ID" value="NZ_QRDV01000001.1"/>
</dbReference>
<keyword evidence="1" id="KW-0472">Membrane</keyword>
<evidence type="ECO:0000313" key="2">
    <source>
        <dbReference type="EMBL" id="RED47103.1"/>
    </source>
</evidence>
<sequence>MPLGESMISTVKSNKSIMLDKSKRFRKTLGGYNKCRKVKYSFPEATPEYLLEIKNKLKKENQMIWLKTTVAFFIISGGLLLYLLTQ</sequence>
<feature type="transmembrane region" description="Helical" evidence="1">
    <location>
        <begin position="64"/>
        <end position="84"/>
    </location>
</feature>
<keyword evidence="3" id="KW-1185">Reference proteome</keyword>
<dbReference type="OrthoDB" id="1454061at2"/>
<evidence type="ECO:0000313" key="3">
    <source>
        <dbReference type="Proteomes" id="UP000256980"/>
    </source>
</evidence>
<name>A0A3D9HC93_9FLAO</name>
<keyword evidence="1" id="KW-1133">Transmembrane helix</keyword>
<reference evidence="2 3" key="1">
    <citation type="submission" date="2018-07" db="EMBL/GenBank/DDBJ databases">
        <title>Genomic Encyclopedia of Type Strains, Phase III (KMG-III): the genomes of soil and plant-associated and newly described type strains.</title>
        <authorList>
            <person name="Whitman W."/>
        </authorList>
    </citation>
    <scope>NUCLEOTIDE SEQUENCE [LARGE SCALE GENOMIC DNA]</scope>
    <source>
        <strain evidence="2 3">CECT 7946</strain>
    </source>
</reference>
<comment type="caution">
    <text evidence="2">The sequence shown here is derived from an EMBL/GenBank/DDBJ whole genome shotgun (WGS) entry which is preliminary data.</text>
</comment>